<name>A0A3D9SUW3_9ACTN</name>
<reference evidence="2 3" key="1">
    <citation type="submission" date="2018-08" db="EMBL/GenBank/DDBJ databases">
        <title>Sequencing the genomes of 1000 actinobacteria strains.</title>
        <authorList>
            <person name="Klenk H.-P."/>
        </authorList>
    </citation>
    <scope>NUCLEOTIDE SEQUENCE [LARGE SCALE GENOMIC DNA]</scope>
    <source>
        <strain evidence="2 3">DSM 43927</strain>
    </source>
</reference>
<dbReference type="EMBL" id="QTTT01000001">
    <property type="protein sequence ID" value="REE96354.1"/>
    <property type="molecule type" value="Genomic_DNA"/>
</dbReference>
<organism evidence="2 3">
    <name type="scientific">Thermomonospora umbrina</name>
    <dbReference type="NCBI Taxonomy" id="111806"/>
    <lineage>
        <taxon>Bacteria</taxon>
        <taxon>Bacillati</taxon>
        <taxon>Actinomycetota</taxon>
        <taxon>Actinomycetes</taxon>
        <taxon>Streptosporangiales</taxon>
        <taxon>Thermomonosporaceae</taxon>
        <taxon>Thermomonospora</taxon>
    </lineage>
</organism>
<dbReference type="Proteomes" id="UP000256661">
    <property type="component" value="Unassembled WGS sequence"/>
</dbReference>
<keyword evidence="1" id="KW-1133">Transmembrane helix</keyword>
<dbReference type="OrthoDB" id="4773974at2"/>
<evidence type="ECO:0000313" key="2">
    <source>
        <dbReference type="EMBL" id="REE96354.1"/>
    </source>
</evidence>
<keyword evidence="1" id="KW-0812">Transmembrane</keyword>
<proteinExistence type="predicted"/>
<feature type="transmembrane region" description="Helical" evidence="1">
    <location>
        <begin position="93"/>
        <end position="114"/>
    </location>
</feature>
<sequence length="122" mass="12123">MVQMARGRVAIGVAAFAAPGVAARVMGAAGGKDPARDLVTRIFASREIALGAGYLLSRGRGRAAWARLGLAVDALDTVAGVKSRKPRGGVRGVPLWASGGFSVIALGAAGLGAAKVAKDLTG</sequence>
<evidence type="ECO:0000256" key="1">
    <source>
        <dbReference type="SAM" id="Phobius"/>
    </source>
</evidence>
<evidence type="ECO:0000313" key="3">
    <source>
        <dbReference type="Proteomes" id="UP000256661"/>
    </source>
</evidence>
<gene>
    <name evidence="2" type="ORF">DFJ69_1784</name>
</gene>
<keyword evidence="1" id="KW-0472">Membrane</keyword>
<protein>
    <submittedName>
        <fullName evidence="2">Uncharacterized protein</fullName>
    </submittedName>
</protein>
<keyword evidence="3" id="KW-1185">Reference proteome</keyword>
<dbReference type="AlphaFoldDB" id="A0A3D9SUW3"/>
<accession>A0A3D9SUW3</accession>
<comment type="caution">
    <text evidence="2">The sequence shown here is derived from an EMBL/GenBank/DDBJ whole genome shotgun (WGS) entry which is preliminary data.</text>
</comment>